<dbReference type="EMBL" id="LSZQ01000068">
    <property type="protein sequence ID" value="KXU34128.1"/>
    <property type="molecule type" value="Genomic_DNA"/>
</dbReference>
<evidence type="ECO:0000256" key="5">
    <source>
        <dbReference type="ARBA" id="ARBA00022781"/>
    </source>
</evidence>
<dbReference type="Pfam" id="PF00430">
    <property type="entry name" value="ATP-synt_B"/>
    <property type="match status" value="1"/>
</dbReference>
<evidence type="ECO:0000313" key="17">
    <source>
        <dbReference type="Proteomes" id="UP000070058"/>
    </source>
</evidence>
<comment type="subcellular location">
    <subcellularLocation>
        <location evidence="14">Cell membrane</location>
        <topology evidence="14">Single-pass membrane protein</topology>
    </subcellularLocation>
    <subcellularLocation>
        <location evidence="13">Endomembrane system</location>
        <topology evidence="13">Single-pass membrane protein</topology>
    </subcellularLocation>
</comment>
<evidence type="ECO:0000256" key="8">
    <source>
        <dbReference type="ARBA" id="ARBA00023136"/>
    </source>
</evidence>
<keyword evidence="6 14" id="KW-1133">Transmembrane helix</keyword>
<evidence type="ECO:0000256" key="6">
    <source>
        <dbReference type="ARBA" id="ARBA00022989"/>
    </source>
</evidence>
<keyword evidence="4 14" id="KW-0812">Transmembrane</keyword>
<keyword evidence="9 14" id="KW-0066">ATP synthesis</keyword>
<evidence type="ECO:0000256" key="10">
    <source>
        <dbReference type="ARBA" id="ARBA00025198"/>
    </source>
</evidence>
<dbReference type="InterPro" id="IPR028987">
    <property type="entry name" value="ATP_synth_B-like_membr_sf"/>
</dbReference>
<dbReference type="HAMAP" id="MF_01398">
    <property type="entry name" value="ATP_synth_b_bprime"/>
    <property type="match status" value="1"/>
</dbReference>
<dbReference type="STRING" id="1548207.AXK11_08785"/>
<dbReference type="SUPFAM" id="SSF81573">
    <property type="entry name" value="F1F0 ATP synthase subunit B, membrane domain"/>
    <property type="match status" value="1"/>
</dbReference>
<proteinExistence type="inferred from homology"/>
<evidence type="ECO:0000313" key="16">
    <source>
        <dbReference type="EMBL" id="KXU34128.1"/>
    </source>
</evidence>
<dbReference type="GO" id="GO:0046961">
    <property type="term" value="F:proton-transporting ATPase activity, rotational mechanism"/>
    <property type="evidence" value="ECO:0007669"/>
    <property type="project" value="TreeGrafter"/>
</dbReference>
<evidence type="ECO:0000256" key="4">
    <source>
        <dbReference type="ARBA" id="ARBA00022692"/>
    </source>
</evidence>
<dbReference type="GO" id="GO:0045259">
    <property type="term" value="C:proton-transporting ATP synthase complex"/>
    <property type="evidence" value="ECO:0007669"/>
    <property type="project" value="UniProtKB-KW"/>
</dbReference>
<dbReference type="GO" id="GO:0046933">
    <property type="term" value="F:proton-transporting ATP synthase activity, rotational mechanism"/>
    <property type="evidence" value="ECO:0007669"/>
    <property type="project" value="UniProtKB-UniRule"/>
</dbReference>
<evidence type="ECO:0000256" key="7">
    <source>
        <dbReference type="ARBA" id="ARBA00023065"/>
    </source>
</evidence>
<dbReference type="CDD" id="cd06503">
    <property type="entry name" value="ATP-synt_Fo_b"/>
    <property type="match status" value="1"/>
</dbReference>
<dbReference type="Gene3D" id="6.10.250.1580">
    <property type="match status" value="1"/>
</dbReference>
<protein>
    <recommendedName>
        <fullName evidence="14">ATP synthase subunit b</fullName>
    </recommendedName>
    <alternativeName>
        <fullName evidence="14">ATP synthase F(0) sector subunit b</fullName>
    </alternativeName>
    <alternativeName>
        <fullName evidence="14">ATPase subunit I</fullName>
    </alternativeName>
    <alternativeName>
        <fullName evidence="14">F-type ATPase subunit b</fullName>
        <shortName evidence="14">F-ATPase subunit b</shortName>
    </alternativeName>
</protein>
<sequence>MLRSSSFSFLIFPAMLPLLLAVTDAATQAADAAPGMIEKFGLESKFVIMQAISFLILFAVLYRYGIKPTLSTMEERNAKIESGLKYAQEMRDKLEASQREAAEIVREAQSKAGEIITEARTTAKDFLDRQTQDATQRANELITKAQQAIELERLKTVAQAREEIARLVIATTERVLARQLSDADRSAYNEAATRELNIA</sequence>
<evidence type="ECO:0000256" key="12">
    <source>
        <dbReference type="ARBA" id="ARBA00026054"/>
    </source>
</evidence>
<gene>
    <name evidence="14" type="primary">atpF</name>
    <name evidence="16" type="ORF">AXK11_08785</name>
</gene>
<dbReference type="NCBIfam" id="TIGR01144">
    <property type="entry name" value="ATP_synt_b"/>
    <property type="match status" value="1"/>
</dbReference>
<keyword evidence="7 14" id="KW-0406">Ion transport</keyword>
<reference evidence="17" key="1">
    <citation type="submission" date="2016-02" db="EMBL/GenBank/DDBJ databases">
        <authorList>
            <person name="Sanders J.G."/>
            <person name="Lin J.Y."/>
            <person name="Wertz J.T."/>
            <person name="Russell J.A."/>
            <person name="Moreau C.S."/>
            <person name="Powell S."/>
        </authorList>
    </citation>
    <scope>NUCLEOTIDE SEQUENCE [LARGE SCALE GENOMIC DNA]</scope>
    <source>
        <strain evidence="17">CAG34</strain>
    </source>
</reference>
<comment type="caution">
    <text evidence="16">The sequence shown here is derived from an EMBL/GenBank/DDBJ whole genome shotgun (WGS) entry which is preliminary data.</text>
</comment>
<organism evidence="16 17">
    <name type="scientific">Cephaloticoccus primus</name>
    <dbReference type="NCBI Taxonomy" id="1548207"/>
    <lineage>
        <taxon>Bacteria</taxon>
        <taxon>Pseudomonadati</taxon>
        <taxon>Verrucomicrobiota</taxon>
        <taxon>Opitutia</taxon>
        <taxon>Opitutales</taxon>
        <taxon>Opitutaceae</taxon>
        <taxon>Cephaloticoccus</taxon>
    </lineage>
</organism>
<evidence type="ECO:0000256" key="2">
    <source>
        <dbReference type="ARBA" id="ARBA00022448"/>
    </source>
</evidence>
<keyword evidence="5 14" id="KW-0375">Hydrogen ion transport</keyword>
<keyword evidence="17" id="KW-1185">Reference proteome</keyword>
<evidence type="ECO:0000256" key="3">
    <source>
        <dbReference type="ARBA" id="ARBA00022547"/>
    </source>
</evidence>
<comment type="function">
    <text evidence="10 14">F(1)F(0) ATP synthase produces ATP from ADP in the presence of a proton or sodium gradient. F-type ATPases consist of two structural domains, F(1) containing the extramembraneous catalytic core and F(0) containing the membrane proton channel, linked together by a central stalk and a peripheral stalk. During catalysis, ATP synthesis in the catalytic domain of F(1) is coupled via a rotary mechanism of the central stalk subunits to proton translocation.</text>
</comment>
<evidence type="ECO:0000256" key="11">
    <source>
        <dbReference type="ARBA" id="ARBA00025614"/>
    </source>
</evidence>
<feature type="transmembrane region" description="Helical" evidence="14">
    <location>
        <begin position="45"/>
        <end position="66"/>
    </location>
</feature>
<evidence type="ECO:0000256" key="14">
    <source>
        <dbReference type="HAMAP-Rule" id="MF_01398"/>
    </source>
</evidence>
<keyword evidence="2 14" id="KW-0813">Transport</keyword>
<dbReference type="GO" id="GO:0012505">
    <property type="term" value="C:endomembrane system"/>
    <property type="evidence" value="ECO:0007669"/>
    <property type="project" value="UniProtKB-SubCell"/>
</dbReference>
<evidence type="ECO:0000256" key="1">
    <source>
        <dbReference type="ARBA" id="ARBA00005513"/>
    </source>
</evidence>
<dbReference type="GO" id="GO:0005886">
    <property type="term" value="C:plasma membrane"/>
    <property type="evidence" value="ECO:0007669"/>
    <property type="project" value="UniProtKB-SubCell"/>
</dbReference>
<dbReference type="InterPro" id="IPR005864">
    <property type="entry name" value="ATP_synth_F0_bsu_bac"/>
</dbReference>
<dbReference type="InterPro" id="IPR002146">
    <property type="entry name" value="ATP_synth_b/b'su_bac/chlpt"/>
</dbReference>
<name>A0A139SHS7_9BACT</name>
<dbReference type="AlphaFoldDB" id="A0A139SHS7"/>
<accession>A0A139SHS7</accession>
<keyword evidence="3 14" id="KW-0138">CF(0)</keyword>
<dbReference type="PANTHER" id="PTHR33445:SF2">
    <property type="entry name" value="ATP SYNTHASE SUBUNIT B', CHLOROPLASTIC"/>
    <property type="match status" value="1"/>
</dbReference>
<dbReference type="InterPro" id="IPR050059">
    <property type="entry name" value="ATP_synthase_B_chain"/>
</dbReference>
<evidence type="ECO:0000256" key="13">
    <source>
        <dbReference type="ARBA" id="ARBA00037847"/>
    </source>
</evidence>
<keyword evidence="14" id="KW-1003">Cell membrane</keyword>
<evidence type="ECO:0000256" key="15">
    <source>
        <dbReference type="RuleBase" id="RU003848"/>
    </source>
</evidence>
<comment type="similarity">
    <text evidence="1 14 15">Belongs to the ATPase B chain family.</text>
</comment>
<dbReference type="PANTHER" id="PTHR33445">
    <property type="entry name" value="ATP SYNTHASE SUBUNIT B', CHLOROPLASTIC"/>
    <property type="match status" value="1"/>
</dbReference>
<comment type="subunit">
    <text evidence="12">F-type ATPases have 2 components, F(1) - the catalytic core - and F(0) - the membrane proton channel. F(1) has five subunits: alpha(3), beta(3), gamma(1), delta(1), epsilon(1). F(0) has four main subunits: a(1), b(2) and c(10-14). The alpha and beta chains form an alternating ring which encloses part of the gamma chain. F(1) is attached to F(0) by a central stalk formed by the gamma and epsilon chains, while a peripheral stalk is formed by the delta and b chains.</text>
</comment>
<comment type="subunit">
    <text evidence="14">F-type ATPases have 2 components, F(1) - the catalytic core - and F(0) - the membrane proton channel. F(1) has five subunits: alpha(3), beta(3), gamma(1), delta(1), epsilon(1). F(0) has three main subunits: a(1), b(2) and c(10-14). The alpha and beta chains form an alternating ring which encloses part of the gamma chain. F(1) is attached to F(0) by a central stalk formed by the gamma and epsilon chains, while a peripheral stalk is formed by the delta and b chains.</text>
</comment>
<comment type="function">
    <text evidence="11">Component of the F(0) channel, it forms part of the peripheral stalk, linking F(1) to F(0). The b'-subunit is a diverged and duplicated form of b found in plants and photosynthetic bacteria.</text>
</comment>
<dbReference type="Proteomes" id="UP000070058">
    <property type="component" value="Unassembled WGS sequence"/>
</dbReference>
<keyword evidence="8 14" id="KW-0472">Membrane</keyword>
<evidence type="ECO:0000256" key="9">
    <source>
        <dbReference type="ARBA" id="ARBA00023310"/>
    </source>
</evidence>